<dbReference type="Proteomes" id="UP000095495">
    <property type="component" value="Unassembled WGS sequence"/>
</dbReference>
<evidence type="ECO:0000313" key="3">
    <source>
        <dbReference type="Proteomes" id="UP000095495"/>
    </source>
</evidence>
<dbReference type="RefSeq" id="WP_055262923.1">
    <property type="nucleotide sequence ID" value="NZ_CYXV01000009.1"/>
</dbReference>
<dbReference type="AlphaFoldDB" id="A0A173TH96"/>
<dbReference type="GeneID" id="99748803"/>
<proteinExistence type="predicted"/>
<keyword evidence="1" id="KW-0175">Coiled coil</keyword>
<name>A0A173TH96_9FIRM</name>
<dbReference type="EMBL" id="CYXV01000009">
    <property type="protein sequence ID" value="CUN01800.1"/>
    <property type="molecule type" value="Genomic_DNA"/>
</dbReference>
<evidence type="ECO:0000256" key="1">
    <source>
        <dbReference type="SAM" id="Coils"/>
    </source>
</evidence>
<sequence>MGNTDISVNTLPDANTENTTEHSTIFDDVFRTIAQKMPQLLIPLINEVFHTSYSEKEPFEQLRNEHYEKFGTVVTDSIIRIGSHIYHLECQSTKDETMVIRMFEYDISIALEHASFAKHAIWEIEFPQSCVLYIRNHRSLPDFHEAIVKFTDGQKIRYRVPVIQAKKYTVDRIFEKRLLILLPYHILRYEHFLKHNGTDLKKVQHLLDDFREINRKLEETSEKEQKSHLYMDMIVLIEEIADYIIPEDNEIRKGLGEIMGGKILKLRSEELLEQGEARGRLTGLREGRLTGLHEAKIDAIQNMIDLGLTREQILRKYSPEEYDEALRSMSVKA</sequence>
<protein>
    <recommendedName>
        <fullName evidence="4">Transposase, YhgA-like</fullName>
    </recommendedName>
</protein>
<accession>A0A173TH96</accession>
<gene>
    <name evidence="2" type="ORF">ERS852420_02152</name>
</gene>
<reference evidence="2 3" key="1">
    <citation type="submission" date="2015-09" db="EMBL/GenBank/DDBJ databases">
        <authorList>
            <consortium name="Pathogen Informatics"/>
        </authorList>
    </citation>
    <scope>NUCLEOTIDE SEQUENCE [LARGE SCALE GENOMIC DNA]</scope>
    <source>
        <strain evidence="2 3">2789STDY5608863</strain>
    </source>
</reference>
<evidence type="ECO:0000313" key="2">
    <source>
        <dbReference type="EMBL" id="CUN01800.1"/>
    </source>
</evidence>
<feature type="coiled-coil region" evidence="1">
    <location>
        <begin position="200"/>
        <end position="227"/>
    </location>
</feature>
<organism evidence="2 3">
    <name type="scientific">Roseburia faecis</name>
    <dbReference type="NCBI Taxonomy" id="301302"/>
    <lineage>
        <taxon>Bacteria</taxon>
        <taxon>Bacillati</taxon>
        <taxon>Bacillota</taxon>
        <taxon>Clostridia</taxon>
        <taxon>Lachnospirales</taxon>
        <taxon>Lachnospiraceae</taxon>
        <taxon>Roseburia</taxon>
    </lineage>
</organism>
<evidence type="ECO:0008006" key="4">
    <source>
        <dbReference type="Google" id="ProtNLM"/>
    </source>
</evidence>